<dbReference type="EMBL" id="JAENIG010000004">
    <property type="protein sequence ID" value="MBK1855011.1"/>
    <property type="molecule type" value="Genomic_DNA"/>
</dbReference>
<proteinExistence type="predicted"/>
<evidence type="ECO:0000313" key="3">
    <source>
        <dbReference type="Proteomes" id="UP000634206"/>
    </source>
</evidence>
<name>A0AAE2VCH6_9BACT</name>
<dbReference type="Pfam" id="PF01568">
    <property type="entry name" value="Molydop_binding"/>
    <property type="match status" value="1"/>
</dbReference>
<dbReference type="GO" id="GO:0043546">
    <property type="term" value="F:molybdopterin cofactor binding"/>
    <property type="evidence" value="ECO:0007669"/>
    <property type="project" value="InterPro"/>
</dbReference>
<protein>
    <recommendedName>
        <fullName evidence="1">Molybdopterin dinucleotide-binding domain-containing protein</fullName>
    </recommendedName>
</protein>
<organism evidence="2 3">
    <name type="scientific">Oceaniferula flava</name>
    <dbReference type="NCBI Taxonomy" id="2800421"/>
    <lineage>
        <taxon>Bacteria</taxon>
        <taxon>Pseudomonadati</taxon>
        <taxon>Verrucomicrobiota</taxon>
        <taxon>Verrucomicrobiia</taxon>
        <taxon>Verrucomicrobiales</taxon>
        <taxon>Verrucomicrobiaceae</taxon>
        <taxon>Oceaniferula</taxon>
    </lineage>
</organism>
<sequence length="58" mass="6559">MVANDSTQVQYCHAEPTVQLGQLFMPMHYAKTNQLTKASFDPHSRQPSYKFCAVNVVV</sequence>
<keyword evidence="3" id="KW-1185">Reference proteome</keyword>
<evidence type="ECO:0000313" key="2">
    <source>
        <dbReference type="EMBL" id="MBK1855011.1"/>
    </source>
</evidence>
<dbReference type="Gene3D" id="2.40.40.20">
    <property type="match status" value="1"/>
</dbReference>
<comment type="caution">
    <text evidence="2">The sequence shown here is derived from an EMBL/GenBank/DDBJ whole genome shotgun (WGS) entry which is preliminary data.</text>
</comment>
<evidence type="ECO:0000259" key="1">
    <source>
        <dbReference type="Pfam" id="PF01568"/>
    </source>
</evidence>
<feature type="domain" description="Molybdopterin dinucleotide-binding" evidence="1">
    <location>
        <begin position="14"/>
        <end position="53"/>
    </location>
</feature>
<dbReference type="InterPro" id="IPR009010">
    <property type="entry name" value="Asp_de-COase-like_dom_sf"/>
</dbReference>
<gene>
    <name evidence="2" type="ORF">JIN83_08570</name>
</gene>
<accession>A0AAE2VCH6</accession>
<dbReference type="AlphaFoldDB" id="A0AAE2VCH6"/>
<dbReference type="Proteomes" id="UP000634206">
    <property type="component" value="Unassembled WGS sequence"/>
</dbReference>
<dbReference type="SUPFAM" id="SSF50692">
    <property type="entry name" value="ADC-like"/>
    <property type="match status" value="1"/>
</dbReference>
<dbReference type="GO" id="GO:0016491">
    <property type="term" value="F:oxidoreductase activity"/>
    <property type="evidence" value="ECO:0007669"/>
    <property type="project" value="InterPro"/>
</dbReference>
<reference evidence="2" key="1">
    <citation type="submission" date="2021-01" db="EMBL/GenBank/DDBJ databases">
        <title>Modified the classification status of verrucomicrobia.</title>
        <authorList>
            <person name="Feng X."/>
        </authorList>
    </citation>
    <scope>NUCLEOTIDE SEQUENCE</scope>
    <source>
        <strain evidence="2">5K15</strain>
    </source>
</reference>
<dbReference type="InterPro" id="IPR006657">
    <property type="entry name" value="MoPterin_dinucl-bd_dom"/>
</dbReference>